<dbReference type="Proteomes" id="UP000828390">
    <property type="component" value="Unassembled WGS sequence"/>
</dbReference>
<protein>
    <submittedName>
        <fullName evidence="1">Uncharacterized protein</fullName>
    </submittedName>
</protein>
<reference evidence="1" key="1">
    <citation type="journal article" date="2019" name="bioRxiv">
        <title>The Genome of the Zebra Mussel, Dreissena polymorpha: A Resource for Invasive Species Research.</title>
        <authorList>
            <person name="McCartney M.A."/>
            <person name="Auch B."/>
            <person name="Kono T."/>
            <person name="Mallez S."/>
            <person name="Zhang Y."/>
            <person name="Obille A."/>
            <person name="Becker A."/>
            <person name="Abrahante J.E."/>
            <person name="Garbe J."/>
            <person name="Badalamenti J.P."/>
            <person name="Herman A."/>
            <person name="Mangelson H."/>
            <person name="Liachko I."/>
            <person name="Sullivan S."/>
            <person name="Sone E.D."/>
            <person name="Koren S."/>
            <person name="Silverstein K.A.T."/>
            <person name="Beckman K.B."/>
            <person name="Gohl D.M."/>
        </authorList>
    </citation>
    <scope>NUCLEOTIDE SEQUENCE</scope>
    <source>
        <strain evidence="1">Duluth1</strain>
        <tissue evidence="1">Whole animal</tissue>
    </source>
</reference>
<accession>A0A9D4KL10</accession>
<proteinExistence type="predicted"/>
<comment type="caution">
    <text evidence="1">The sequence shown here is derived from an EMBL/GenBank/DDBJ whole genome shotgun (WGS) entry which is preliminary data.</text>
</comment>
<dbReference type="AlphaFoldDB" id="A0A9D4KL10"/>
<sequence length="109" mass="12721">MTRPFWDRTERLSMQAEVLVVQQLPVDVAPVNCPRDCLVMYSVQPCTYGSWMLHFMFHNRKELKKQNGNVLTYLTSVARAMANHTYNFSIENVKKESADTMLNVKKHIK</sequence>
<keyword evidence="2" id="KW-1185">Reference proteome</keyword>
<dbReference type="EMBL" id="JAIWYP010000004">
    <property type="protein sequence ID" value="KAH3841495.1"/>
    <property type="molecule type" value="Genomic_DNA"/>
</dbReference>
<reference evidence="1" key="2">
    <citation type="submission" date="2020-11" db="EMBL/GenBank/DDBJ databases">
        <authorList>
            <person name="McCartney M.A."/>
            <person name="Auch B."/>
            <person name="Kono T."/>
            <person name="Mallez S."/>
            <person name="Becker A."/>
            <person name="Gohl D.M."/>
            <person name="Silverstein K.A.T."/>
            <person name="Koren S."/>
            <person name="Bechman K.B."/>
            <person name="Herman A."/>
            <person name="Abrahante J.E."/>
            <person name="Garbe J."/>
        </authorList>
    </citation>
    <scope>NUCLEOTIDE SEQUENCE</scope>
    <source>
        <strain evidence="1">Duluth1</strain>
        <tissue evidence="1">Whole animal</tissue>
    </source>
</reference>
<organism evidence="1 2">
    <name type="scientific">Dreissena polymorpha</name>
    <name type="common">Zebra mussel</name>
    <name type="synonym">Mytilus polymorpha</name>
    <dbReference type="NCBI Taxonomy" id="45954"/>
    <lineage>
        <taxon>Eukaryota</taxon>
        <taxon>Metazoa</taxon>
        <taxon>Spiralia</taxon>
        <taxon>Lophotrochozoa</taxon>
        <taxon>Mollusca</taxon>
        <taxon>Bivalvia</taxon>
        <taxon>Autobranchia</taxon>
        <taxon>Heteroconchia</taxon>
        <taxon>Euheterodonta</taxon>
        <taxon>Imparidentia</taxon>
        <taxon>Neoheterodontei</taxon>
        <taxon>Myida</taxon>
        <taxon>Dreissenoidea</taxon>
        <taxon>Dreissenidae</taxon>
        <taxon>Dreissena</taxon>
    </lineage>
</organism>
<name>A0A9D4KL10_DREPO</name>
<gene>
    <name evidence="1" type="ORF">DPMN_114960</name>
</gene>
<evidence type="ECO:0000313" key="1">
    <source>
        <dbReference type="EMBL" id="KAH3841495.1"/>
    </source>
</evidence>
<evidence type="ECO:0000313" key="2">
    <source>
        <dbReference type="Proteomes" id="UP000828390"/>
    </source>
</evidence>